<evidence type="ECO:0000313" key="2">
    <source>
        <dbReference type="Proteomes" id="UP000265560"/>
    </source>
</evidence>
<dbReference type="Proteomes" id="UP000265560">
    <property type="component" value="Chromosome"/>
</dbReference>
<dbReference type="NCBIfam" id="TIGR02444">
    <property type="entry name" value="TIGR02444 family protein"/>
    <property type="match status" value="1"/>
</dbReference>
<organism evidence="1 2">
    <name type="scientific">Pseudomonas cavernae</name>
    <dbReference type="NCBI Taxonomy" id="2320867"/>
    <lineage>
        <taxon>Bacteria</taxon>
        <taxon>Pseudomonadati</taxon>
        <taxon>Pseudomonadota</taxon>
        <taxon>Gammaproteobacteria</taxon>
        <taxon>Pseudomonadales</taxon>
        <taxon>Pseudomonadaceae</taxon>
        <taxon>Pseudomonas</taxon>
    </lineage>
</organism>
<proteinExistence type="predicted"/>
<sequence>MPSDLWSFAIHFYARAGVEAACLQLQTAGADVCLLLAGAWLTQRGVACSDERLQHLRSLAEPWQRQVVTPLRQVRQAWRPLAAADAGLHGLREQLKALELAAERQLLLKLESSAQDWPTGADTEASAWLECLAGRAGELHHGALQVLRAAVGTG</sequence>
<evidence type="ECO:0000313" key="1">
    <source>
        <dbReference type="EMBL" id="AYC34779.1"/>
    </source>
</evidence>
<reference evidence="2" key="1">
    <citation type="submission" date="2018-09" db="EMBL/GenBank/DDBJ databases">
        <authorList>
            <person name="Zhu H."/>
        </authorList>
    </citation>
    <scope>NUCLEOTIDE SEQUENCE [LARGE SCALE GENOMIC DNA]</scope>
    <source>
        <strain evidence="2">K2W31S-8</strain>
    </source>
</reference>
<dbReference type="InterPro" id="IPR012659">
    <property type="entry name" value="CHP02444"/>
</dbReference>
<accession>A0A385Z642</accession>
<dbReference type="OrthoDB" id="5795846at2"/>
<name>A0A385Z642_9PSED</name>
<protein>
    <submittedName>
        <fullName evidence="1">TIGR02444 family protein</fullName>
    </submittedName>
</protein>
<dbReference type="Pfam" id="PF09523">
    <property type="entry name" value="DUF2390"/>
    <property type="match status" value="1"/>
</dbReference>
<keyword evidence="2" id="KW-1185">Reference proteome</keyword>
<dbReference type="EMBL" id="CP032419">
    <property type="protein sequence ID" value="AYC34779.1"/>
    <property type="molecule type" value="Genomic_DNA"/>
</dbReference>
<gene>
    <name evidence="1" type="ORF">D3880_21445</name>
</gene>
<dbReference type="AlphaFoldDB" id="A0A385Z642"/>
<dbReference type="RefSeq" id="WP_119895431.1">
    <property type="nucleotide sequence ID" value="NZ_CP032419.1"/>
</dbReference>
<dbReference type="KEGG" id="pcav:D3880_21445"/>